<dbReference type="InParanoid" id="G4YLB8"/>
<name>G4YLB8_PHYSP</name>
<dbReference type="Proteomes" id="UP000002640">
    <property type="component" value="Unassembled WGS sequence"/>
</dbReference>
<dbReference type="SMART" id="SM00465">
    <property type="entry name" value="GIYc"/>
    <property type="match status" value="1"/>
</dbReference>
<dbReference type="Gene3D" id="3.40.1440.10">
    <property type="entry name" value="GIY-YIG endonuclease"/>
    <property type="match status" value="1"/>
</dbReference>
<dbReference type="RefSeq" id="XP_009517461.1">
    <property type="nucleotide sequence ID" value="XM_009519166.1"/>
</dbReference>
<evidence type="ECO:0000259" key="1">
    <source>
        <dbReference type="PROSITE" id="PS50164"/>
    </source>
</evidence>
<dbReference type="EMBL" id="JH159151">
    <property type="protein sequence ID" value="EGZ30186.1"/>
    <property type="molecule type" value="Genomic_DNA"/>
</dbReference>
<dbReference type="InterPro" id="IPR000305">
    <property type="entry name" value="GIY-YIG_endonuc"/>
</dbReference>
<dbReference type="Pfam" id="PF01541">
    <property type="entry name" value="GIY-YIG"/>
    <property type="match status" value="1"/>
</dbReference>
<keyword evidence="3" id="KW-1185">Reference proteome</keyword>
<evidence type="ECO:0000313" key="2">
    <source>
        <dbReference type="EMBL" id="EGZ30186.1"/>
    </source>
</evidence>
<sequence length="173" mass="20685">MIGYIYRIIHLESDIQYVGSTFNEPRKRWQAHKSAFVRWTKDNQGTVSIFPYFQEYGIDQFKLIPIKSYDVADRKCLIAMEQLWISKLRCINKNNPFCIKKLYKKHLYTANKESDKDRTALNAKQKIYNKANEDSIKARRRQKYQCECSGRYSYGCKTAHLKTKKHQRWLNAQ</sequence>
<evidence type="ECO:0000313" key="3">
    <source>
        <dbReference type="Proteomes" id="UP000002640"/>
    </source>
</evidence>
<dbReference type="AlphaFoldDB" id="G4YLB8"/>
<dbReference type="GeneID" id="20653530"/>
<dbReference type="PROSITE" id="PS50164">
    <property type="entry name" value="GIY_YIG"/>
    <property type="match status" value="1"/>
</dbReference>
<dbReference type="KEGG" id="psoj:PHYSODRAFT_467210"/>
<dbReference type="SMR" id="G4YLB8"/>
<dbReference type="InterPro" id="IPR035901">
    <property type="entry name" value="GIY-YIG_endonuc_sf"/>
</dbReference>
<reference evidence="2 3" key="1">
    <citation type="journal article" date="2006" name="Science">
        <title>Phytophthora genome sequences uncover evolutionary origins and mechanisms of pathogenesis.</title>
        <authorList>
            <person name="Tyler B.M."/>
            <person name="Tripathy S."/>
            <person name="Zhang X."/>
            <person name="Dehal P."/>
            <person name="Jiang R.H."/>
            <person name="Aerts A."/>
            <person name="Arredondo F.D."/>
            <person name="Baxter L."/>
            <person name="Bensasson D."/>
            <person name="Beynon J.L."/>
            <person name="Chapman J."/>
            <person name="Damasceno C.M."/>
            <person name="Dorrance A.E."/>
            <person name="Dou D."/>
            <person name="Dickerman A.W."/>
            <person name="Dubchak I.L."/>
            <person name="Garbelotto M."/>
            <person name="Gijzen M."/>
            <person name="Gordon S.G."/>
            <person name="Govers F."/>
            <person name="Grunwald N.J."/>
            <person name="Huang W."/>
            <person name="Ivors K.L."/>
            <person name="Jones R.W."/>
            <person name="Kamoun S."/>
            <person name="Krampis K."/>
            <person name="Lamour K.H."/>
            <person name="Lee M.K."/>
            <person name="McDonald W.H."/>
            <person name="Medina M."/>
            <person name="Meijer H.J."/>
            <person name="Nordberg E.K."/>
            <person name="Maclean D.J."/>
            <person name="Ospina-Giraldo M.D."/>
            <person name="Morris P.F."/>
            <person name="Phuntumart V."/>
            <person name="Putnam N.H."/>
            <person name="Rash S."/>
            <person name="Rose J.K."/>
            <person name="Sakihama Y."/>
            <person name="Salamov A.A."/>
            <person name="Savidor A."/>
            <person name="Scheuring C.F."/>
            <person name="Smith B.M."/>
            <person name="Sobral B.W."/>
            <person name="Terry A."/>
            <person name="Torto-Alalibo T.A."/>
            <person name="Win J."/>
            <person name="Xu Z."/>
            <person name="Zhang H."/>
            <person name="Grigoriev I.V."/>
            <person name="Rokhsar D.S."/>
            <person name="Boore J.L."/>
        </authorList>
    </citation>
    <scope>NUCLEOTIDE SEQUENCE [LARGE SCALE GENOMIC DNA]</scope>
    <source>
        <strain evidence="2 3">P6497</strain>
    </source>
</reference>
<proteinExistence type="predicted"/>
<gene>
    <name evidence="2" type="ORF">PHYSODRAFT_467210</name>
</gene>
<protein>
    <recommendedName>
        <fullName evidence="1">GIY-YIG domain-containing protein</fullName>
    </recommendedName>
</protein>
<accession>G4YLB8</accession>
<organism evidence="2 3">
    <name type="scientific">Phytophthora sojae (strain P6497)</name>
    <name type="common">Soybean stem and root rot agent</name>
    <name type="synonym">Phytophthora megasperma f. sp. glycines</name>
    <dbReference type="NCBI Taxonomy" id="1094619"/>
    <lineage>
        <taxon>Eukaryota</taxon>
        <taxon>Sar</taxon>
        <taxon>Stramenopiles</taxon>
        <taxon>Oomycota</taxon>
        <taxon>Peronosporomycetes</taxon>
        <taxon>Peronosporales</taxon>
        <taxon>Peronosporaceae</taxon>
        <taxon>Phytophthora</taxon>
    </lineage>
</organism>
<dbReference type="SUPFAM" id="SSF82771">
    <property type="entry name" value="GIY-YIG endonuclease"/>
    <property type="match status" value="1"/>
</dbReference>
<feature type="domain" description="GIY-YIG" evidence="1">
    <location>
        <begin position="1"/>
        <end position="100"/>
    </location>
</feature>